<sequence>MSSSSAVKRGSSESTPPRGVLREHILKRFISQKHWHSLERPTIPTWRLGTTLRQSCRGSLSTPRGSSLDSRRAVHQRRLRAPNVMQDVRQAEQLMLAMTLTDAPIQEGQNQQEWQVKLPPTPLLWVSRFMSSLPDQVQWSEKRYQSTVGRVEEVRRRENVGLLPNAKVMGMTTTGAAKFHKILQEVCPRLVIVEEAAEVLEAHTIINQECQHLILIGDHQQ</sequence>
<dbReference type="Gene3D" id="3.40.50.300">
    <property type="entry name" value="P-loop containing nucleotide triphosphate hydrolases"/>
    <property type="match status" value="1"/>
</dbReference>
<feature type="domain" description="DNA2/NAM7 helicase helicase" evidence="2">
    <location>
        <begin position="135"/>
        <end position="221"/>
    </location>
</feature>
<dbReference type="InterPro" id="IPR045055">
    <property type="entry name" value="DNA2/NAM7-like"/>
</dbReference>
<comment type="caution">
    <text evidence="3">The sequence shown here is derived from an EMBL/GenBank/DDBJ whole genome shotgun (WGS) entry which is preliminary data.</text>
</comment>
<dbReference type="GO" id="GO:0031048">
    <property type="term" value="P:regulatory ncRNA-mediated heterochromatin formation"/>
    <property type="evidence" value="ECO:0007669"/>
    <property type="project" value="TreeGrafter"/>
</dbReference>
<dbReference type="PANTHER" id="PTHR10887">
    <property type="entry name" value="DNA2/NAM7 HELICASE FAMILY"/>
    <property type="match status" value="1"/>
</dbReference>
<accession>A0A9Q0IJM8</accession>
<dbReference type="EMBL" id="JANIIK010000046">
    <property type="protein sequence ID" value="KAJ3602997.1"/>
    <property type="molecule type" value="Genomic_DNA"/>
</dbReference>
<evidence type="ECO:0000313" key="3">
    <source>
        <dbReference type="EMBL" id="KAJ3602997.1"/>
    </source>
</evidence>
<dbReference type="Pfam" id="PF13086">
    <property type="entry name" value="AAA_11"/>
    <property type="match status" value="1"/>
</dbReference>
<name>A0A9Q0IJM8_9TELE</name>
<evidence type="ECO:0000259" key="2">
    <source>
        <dbReference type="Pfam" id="PF13086"/>
    </source>
</evidence>
<feature type="region of interest" description="Disordered" evidence="1">
    <location>
        <begin position="1"/>
        <end position="20"/>
    </location>
</feature>
<dbReference type="InterPro" id="IPR027417">
    <property type="entry name" value="P-loop_NTPase"/>
</dbReference>
<dbReference type="InterPro" id="IPR041677">
    <property type="entry name" value="DNA2/NAM7_AAA_11"/>
</dbReference>
<dbReference type="GO" id="GO:0004386">
    <property type="term" value="F:helicase activity"/>
    <property type="evidence" value="ECO:0007669"/>
    <property type="project" value="InterPro"/>
</dbReference>
<protein>
    <recommendedName>
        <fullName evidence="2">DNA2/NAM7 helicase helicase domain-containing protein</fullName>
    </recommendedName>
</protein>
<dbReference type="AlphaFoldDB" id="A0A9Q0IJM8"/>
<proteinExistence type="predicted"/>
<feature type="non-terminal residue" evidence="3">
    <location>
        <position position="221"/>
    </location>
</feature>
<dbReference type="OrthoDB" id="6144670at2759"/>
<evidence type="ECO:0000256" key="1">
    <source>
        <dbReference type="SAM" id="MobiDB-lite"/>
    </source>
</evidence>
<gene>
    <name evidence="3" type="ORF">NHX12_030741</name>
</gene>
<dbReference type="PANTHER" id="PTHR10887:SF341">
    <property type="entry name" value="NFX1-TYPE ZINC FINGER-CONTAINING PROTEIN 1"/>
    <property type="match status" value="1"/>
</dbReference>
<dbReference type="GO" id="GO:0031380">
    <property type="term" value="C:nuclear RNA-directed RNA polymerase complex"/>
    <property type="evidence" value="ECO:0007669"/>
    <property type="project" value="TreeGrafter"/>
</dbReference>
<organism evidence="3 4">
    <name type="scientific">Muraenolepis orangiensis</name>
    <name type="common">Patagonian moray cod</name>
    <dbReference type="NCBI Taxonomy" id="630683"/>
    <lineage>
        <taxon>Eukaryota</taxon>
        <taxon>Metazoa</taxon>
        <taxon>Chordata</taxon>
        <taxon>Craniata</taxon>
        <taxon>Vertebrata</taxon>
        <taxon>Euteleostomi</taxon>
        <taxon>Actinopterygii</taxon>
        <taxon>Neopterygii</taxon>
        <taxon>Teleostei</taxon>
        <taxon>Neoteleostei</taxon>
        <taxon>Acanthomorphata</taxon>
        <taxon>Zeiogadaria</taxon>
        <taxon>Gadariae</taxon>
        <taxon>Gadiformes</taxon>
        <taxon>Muraenolepidoidei</taxon>
        <taxon>Muraenolepididae</taxon>
        <taxon>Muraenolepis</taxon>
    </lineage>
</organism>
<evidence type="ECO:0000313" key="4">
    <source>
        <dbReference type="Proteomes" id="UP001148018"/>
    </source>
</evidence>
<keyword evidence="4" id="KW-1185">Reference proteome</keyword>
<dbReference type="Proteomes" id="UP001148018">
    <property type="component" value="Unassembled WGS sequence"/>
</dbReference>
<reference evidence="3" key="1">
    <citation type="submission" date="2022-07" db="EMBL/GenBank/DDBJ databases">
        <title>Chromosome-level genome of Muraenolepis orangiensis.</title>
        <authorList>
            <person name="Kim J."/>
        </authorList>
    </citation>
    <scope>NUCLEOTIDE SEQUENCE</scope>
    <source>
        <strain evidence="3">KU_S4_2022</strain>
        <tissue evidence="3">Muscle</tissue>
    </source>
</reference>